<dbReference type="InterPro" id="IPR039425">
    <property type="entry name" value="RNA_pol_sigma-70-like"/>
</dbReference>
<proteinExistence type="inferred from homology"/>
<dbReference type="PROSITE" id="PS01063">
    <property type="entry name" value="SIGMA70_ECF"/>
    <property type="match status" value="1"/>
</dbReference>
<dbReference type="PANTHER" id="PTHR43133">
    <property type="entry name" value="RNA POLYMERASE ECF-TYPE SIGMA FACTO"/>
    <property type="match status" value="1"/>
</dbReference>
<protein>
    <recommendedName>
        <fullName evidence="6">RNA polymerase sigma factor</fullName>
    </recommendedName>
</protein>
<gene>
    <name evidence="9" type="ORF">EV199_0462</name>
</gene>
<dbReference type="Gene3D" id="1.10.10.10">
    <property type="entry name" value="Winged helix-like DNA-binding domain superfamily/Winged helix DNA-binding domain"/>
    <property type="match status" value="1"/>
</dbReference>
<evidence type="ECO:0000256" key="1">
    <source>
        <dbReference type="ARBA" id="ARBA00010641"/>
    </source>
</evidence>
<keyword evidence="3 6" id="KW-0731">Sigma factor</keyword>
<evidence type="ECO:0000313" key="10">
    <source>
        <dbReference type="Proteomes" id="UP000293874"/>
    </source>
</evidence>
<feature type="domain" description="RNA polymerase sigma-70 region 2" evidence="7">
    <location>
        <begin position="34"/>
        <end position="93"/>
    </location>
</feature>
<reference evidence="9 10" key="1">
    <citation type="submission" date="2019-02" db="EMBL/GenBank/DDBJ databases">
        <title>Genomic Encyclopedia of Type Strains, Phase IV (KMG-IV): sequencing the most valuable type-strain genomes for metagenomic binning, comparative biology and taxonomic classification.</title>
        <authorList>
            <person name="Goeker M."/>
        </authorList>
    </citation>
    <scope>NUCLEOTIDE SEQUENCE [LARGE SCALE GENOMIC DNA]</scope>
    <source>
        <strain evidence="9 10">DSM 18116</strain>
    </source>
</reference>
<sequence>MAAEQLHNEKDLLIRIADGDESAFAELFHFYTARLHLHVTGLVKSAPIAEEIIQETFLRVWMNRDQLPGIEFPRAWIFSIASNICFNHLRQQLRKEKHLRVLASRAEDSQNEIPVLTELKEIRTAIHDAVDHLSGQRRLIWLLYREQGLKQSEIASQLNISVSTVKNTIAQSLDFIRKHMRDKGFWIPVCLLEAIMKISS</sequence>
<dbReference type="InterPro" id="IPR000838">
    <property type="entry name" value="RNA_pol_sigma70_ECF_CS"/>
</dbReference>
<dbReference type="GO" id="GO:0006352">
    <property type="term" value="P:DNA-templated transcription initiation"/>
    <property type="evidence" value="ECO:0007669"/>
    <property type="project" value="InterPro"/>
</dbReference>
<evidence type="ECO:0000256" key="6">
    <source>
        <dbReference type="RuleBase" id="RU000716"/>
    </source>
</evidence>
<dbReference type="InterPro" id="IPR014327">
    <property type="entry name" value="RNA_pol_sigma70_bacteroid"/>
</dbReference>
<dbReference type="EMBL" id="SGXA01000001">
    <property type="protein sequence ID" value="RZS74613.1"/>
    <property type="molecule type" value="Genomic_DNA"/>
</dbReference>
<evidence type="ECO:0000256" key="4">
    <source>
        <dbReference type="ARBA" id="ARBA00023125"/>
    </source>
</evidence>
<keyword evidence="10" id="KW-1185">Reference proteome</keyword>
<feature type="domain" description="RNA polymerase sigma factor 70 region 4 type 2" evidence="8">
    <location>
        <begin position="124"/>
        <end position="173"/>
    </location>
</feature>
<dbReference type="Pfam" id="PF08281">
    <property type="entry name" value="Sigma70_r4_2"/>
    <property type="match status" value="1"/>
</dbReference>
<dbReference type="GO" id="GO:0016987">
    <property type="term" value="F:sigma factor activity"/>
    <property type="evidence" value="ECO:0007669"/>
    <property type="project" value="UniProtKB-KW"/>
</dbReference>
<dbReference type="NCBIfam" id="TIGR02985">
    <property type="entry name" value="Sig70_bacteroi1"/>
    <property type="match status" value="1"/>
</dbReference>
<dbReference type="InterPro" id="IPR036388">
    <property type="entry name" value="WH-like_DNA-bd_sf"/>
</dbReference>
<dbReference type="SUPFAM" id="SSF88946">
    <property type="entry name" value="Sigma2 domain of RNA polymerase sigma factors"/>
    <property type="match status" value="1"/>
</dbReference>
<name>A0A4Q7N045_9BACT</name>
<comment type="similarity">
    <text evidence="1 6">Belongs to the sigma-70 factor family. ECF subfamily.</text>
</comment>
<dbReference type="InterPro" id="IPR014284">
    <property type="entry name" value="RNA_pol_sigma-70_dom"/>
</dbReference>
<dbReference type="InterPro" id="IPR013249">
    <property type="entry name" value="RNA_pol_sigma70_r4_t2"/>
</dbReference>
<dbReference type="NCBIfam" id="TIGR02937">
    <property type="entry name" value="sigma70-ECF"/>
    <property type="match status" value="1"/>
</dbReference>
<dbReference type="PANTHER" id="PTHR43133:SF46">
    <property type="entry name" value="RNA POLYMERASE SIGMA-70 FACTOR ECF SUBFAMILY"/>
    <property type="match status" value="1"/>
</dbReference>
<accession>A0A4Q7N045</accession>
<dbReference type="Proteomes" id="UP000293874">
    <property type="component" value="Unassembled WGS sequence"/>
</dbReference>
<organism evidence="9 10">
    <name type="scientific">Pseudobacter ginsenosidimutans</name>
    <dbReference type="NCBI Taxonomy" id="661488"/>
    <lineage>
        <taxon>Bacteria</taxon>
        <taxon>Pseudomonadati</taxon>
        <taxon>Bacteroidota</taxon>
        <taxon>Chitinophagia</taxon>
        <taxon>Chitinophagales</taxon>
        <taxon>Chitinophagaceae</taxon>
        <taxon>Pseudobacter</taxon>
    </lineage>
</organism>
<dbReference type="InterPro" id="IPR013324">
    <property type="entry name" value="RNA_pol_sigma_r3/r4-like"/>
</dbReference>
<evidence type="ECO:0000256" key="3">
    <source>
        <dbReference type="ARBA" id="ARBA00023082"/>
    </source>
</evidence>
<dbReference type="SUPFAM" id="SSF88659">
    <property type="entry name" value="Sigma3 and sigma4 domains of RNA polymerase sigma factors"/>
    <property type="match status" value="1"/>
</dbReference>
<keyword evidence="2 6" id="KW-0805">Transcription regulation</keyword>
<evidence type="ECO:0000256" key="2">
    <source>
        <dbReference type="ARBA" id="ARBA00023015"/>
    </source>
</evidence>
<comment type="caution">
    <text evidence="9">The sequence shown here is derived from an EMBL/GenBank/DDBJ whole genome shotgun (WGS) entry which is preliminary data.</text>
</comment>
<dbReference type="InterPro" id="IPR013325">
    <property type="entry name" value="RNA_pol_sigma_r2"/>
</dbReference>
<evidence type="ECO:0000256" key="5">
    <source>
        <dbReference type="ARBA" id="ARBA00023163"/>
    </source>
</evidence>
<dbReference type="AlphaFoldDB" id="A0A4Q7N045"/>
<evidence type="ECO:0000259" key="8">
    <source>
        <dbReference type="Pfam" id="PF08281"/>
    </source>
</evidence>
<dbReference type="GO" id="GO:0003677">
    <property type="term" value="F:DNA binding"/>
    <property type="evidence" value="ECO:0007669"/>
    <property type="project" value="UniProtKB-KW"/>
</dbReference>
<dbReference type="Pfam" id="PF04542">
    <property type="entry name" value="Sigma70_r2"/>
    <property type="match status" value="1"/>
</dbReference>
<keyword evidence="4 6" id="KW-0238">DNA-binding</keyword>
<keyword evidence="5 6" id="KW-0804">Transcription</keyword>
<dbReference type="InterPro" id="IPR007627">
    <property type="entry name" value="RNA_pol_sigma70_r2"/>
</dbReference>
<evidence type="ECO:0000259" key="7">
    <source>
        <dbReference type="Pfam" id="PF04542"/>
    </source>
</evidence>
<evidence type="ECO:0000313" key="9">
    <source>
        <dbReference type="EMBL" id="RZS74613.1"/>
    </source>
</evidence>
<dbReference type="Gene3D" id="1.10.1740.10">
    <property type="match status" value="1"/>
</dbReference>